<dbReference type="PANTHER" id="PTHR16201">
    <property type="entry name" value="SEVEN TRANSMEMBRANE PROTEIN 1-RELATED"/>
    <property type="match status" value="1"/>
</dbReference>
<name>A0A3B3DZ48_ORYME</name>
<reference evidence="2" key="2">
    <citation type="submission" date="2025-09" db="UniProtKB">
        <authorList>
            <consortium name="Ensembl"/>
        </authorList>
    </citation>
    <scope>IDENTIFICATION</scope>
</reference>
<evidence type="ECO:0008006" key="4">
    <source>
        <dbReference type="Google" id="ProtNLM"/>
    </source>
</evidence>
<evidence type="ECO:0000313" key="2">
    <source>
        <dbReference type="Ensembl" id="ENSOMEP00000035201.1"/>
    </source>
</evidence>
<dbReference type="GO" id="GO:0016020">
    <property type="term" value="C:membrane"/>
    <property type="evidence" value="ECO:0007669"/>
    <property type="project" value="TreeGrafter"/>
</dbReference>
<keyword evidence="1" id="KW-0472">Membrane</keyword>
<dbReference type="AlphaFoldDB" id="A0A3B3DZ48"/>
<accession>A0A3B3DZ48</accession>
<dbReference type="Proteomes" id="UP000261560">
    <property type="component" value="Unplaced"/>
</dbReference>
<feature type="transmembrane region" description="Helical" evidence="1">
    <location>
        <begin position="21"/>
        <end position="39"/>
    </location>
</feature>
<evidence type="ECO:0000313" key="3">
    <source>
        <dbReference type="Proteomes" id="UP000261560"/>
    </source>
</evidence>
<dbReference type="GeneTree" id="ENSGT00940000178708"/>
<keyword evidence="1" id="KW-1133">Transmembrane helix</keyword>
<dbReference type="GO" id="GO:0015174">
    <property type="term" value="F:basic amino acid transmembrane transporter activity"/>
    <property type="evidence" value="ECO:0007669"/>
    <property type="project" value="TreeGrafter"/>
</dbReference>
<feature type="transmembrane region" description="Helical" evidence="1">
    <location>
        <begin position="124"/>
        <end position="144"/>
    </location>
</feature>
<feature type="transmembrane region" description="Helical" evidence="1">
    <location>
        <begin position="98"/>
        <end position="118"/>
    </location>
</feature>
<feature type="transmembrane region" description="Helical" evidence="1">
    <location>
        <begin position="67"/>
        <end position="86"/>
    </location>
</feature>
<dbReference type="PANTHER" id="PTHR16201:SF53">
    <property type="entry name" value="TRANSMEMBRANE PROTEIN 44"/>
    <property type="match status" value="1"/>
</dbReference>
<dbReference type="InterPro" id="IPR051415">
    <property type="entry name" value="LAAT-1"/>
</dbReference>
<keyword evidence="3" id="KW-1185">Reference proteome</keyword>
<organism evidence="2 3">
    <name type="scientific">Oryzias melastigma</name>
    <name type="common">Marine medaka</name>
    <dbReference type="NCBI Taxonomy" id="30732"/>
    <lineage>
        <taxon>Eukaryota</taxon>
        <taxon>Metazoa</taxon>
        <taxon>Chordata</taxon>
        <taxon>Craniata</taxon>
        <taxon>Vertebrata</taxon>
        <taxon>Euteleostomi</taxon>
        <taxon>Actinopterygii</taxon>
        <taxon>Neopterygii</taxon>
        <taxon>Teleostei</taxon>
        <taxon>Neoteleostei</taxon>
        <taxon>Acanthomorphata</taxon>
        <taxon>Ovalentaria</taxon>
        <taxon>Atherinomorphae</taxon>
        <taxon>Beloniformes</taxon>
        <taxon>Adrianichthyidae</taxon>
        <taxon>Oryziinae</taxon>
        <taxon>Oryzias</taxon>
    </lineage>
</organism>
<sequence>MFFSTSDRRLRMAKRRRRQHLLAVGVLMVVAGGFLKSRVTEPPSFRSVRGRKLLHSGLQPPSWSLEILGYTLGLLSFVIACTSRFPALCRAKFTRSYIFSRLLCSVSGALYTAAILLYNTQFGFLLRVLPWLLSATSCVLLDLIQISLKEAMMGKERVEGGALCSRVRLVRAGSLCSSDTSYDSSADSSDLEVGWTADEPQKSNFNLYV</sequence>
<evidence type="ECO:0000256" key="1">
    <source>
        <dbReference type="SAM" id="Phobius"/>
    </source>
</evidence>
<proteinExistence type="predicted"/>
<dbReference type="Ensembl" id="ENSOMET00000036105.1">
    <property type="protein sequence ID" value="ENSOMEP00000035201.1"/>
    <property type="gene ID" value="ENSOMEG00000022321.1"/>
</dbReference>
<keyword evidence="1" id="KW-0812">Transmembrane</keyword>
<reference evidence="2" key="1">
    <citation type="submission" date="2025-08" db="UniProtKB">
        <authorList>
            <consortium name="Ensembl"/>
        </authorList>
    </citation>
    <scope>IDENTIFICATION</scope>
</reference>
<protein>
    <recommendedName>
        <fullName evidence="4">Transmembrane protein 44</fullName>
    </recommendedName>
</protein>